<organism evidence="2 3">
    <name type="scientific">candidate division WWE3 bacterium RBG_19FT_COMBO_53_11</name>
    <dbReference type="NCBI Taxonomy" id="1802613"/>
    <lineage>
        <taxon>Bacteria</taxon>
        <taxon>Katanobacteria</taxon>
    </lineage>
</organism>
<evidence type="ECO:0000256" key="1">
    <source>
        <dbReference type="SAM" id="Phobius"/>
    </source>
</evidence>
<feature type="transmembrane region" description="Helical" evidence="1">
    <location>
        <begin position="23"/>
        <end position="41"/>
    </location>
</feature>
<dbReference type="STRING" id="1802613.A2V54_03330"/>
<protein>
    <submittedName>
        <fullName evidence="2">Uncharacterized protein</fullName>
    </submittedName>
</protein>
<gene>
    <name evidence="2" type="ORF">A2V54_03330</name>
</gene>
<accession>A0A1F4UHG4</accession>
<keyword evidence="1" id="KW-1133">Transmembrane helix</keyword>
<dbReference type="AlphaFoldDB" id="A0A1F4UHG4"/>
<keyword evidence="1" id="KW-0472">Membrane</keyword>
<reference evidence="2 3" key="1">
    <citation type="journal article" date="2016" name="Nat. Commun.">
        <title>Thousands of microbial genomes shed light on interconnected biogeochemical processes in an aquifer system.</title>
        <authorList>
            <person name="Anantharaman K."/>
            <person name="Brown C.T."/>
            <person name="Hug L.A."/>
            <person name="Sharon I."/>
            <person name="Castelle C.J."/>
            <person name="Probst A.J."/>
            <person name="Thomas B.C."/>
            <person name="Singh A."/>
            <person name="Wilkins M.J."/>
            <person name="Karaoz U."/>
            <person name="Brodie E.L."/>
            <person name="Williams K.H."/>
            <person name="Hubbard S.S."/>
            <person name="Banfield J.F."/>
        </authorList>
    </citation>
    <scope>NUCLEOTIDE SEQUENCE [LARGE SCALE GENOMIC DNA]</scope>
</reference>
<dbReference type="EMBL" id="MEUW01000021">
    <property type="protein sequence ID" value="OGC44381.1"/>
    <property type="molecule type" value="Genomic_DNA"/>
</dbReference>
<evidence type="ECO:0000313" key="3">
    <source>
        <dbReference type="Proteomes" id="UP000176583"/>
    </source>
</evidence>
<sequence>MIGYYYYLTKIRPYFTQTEKADYTLILFTLLTVLVFGVLSLRPLAAATLRAYIQLREGERYETELTEKIISLDQAGTAFFSSPEIAQLGVIVPEGHTQPQIIQALDNDAGKAGFQLKSVVFRPQEQSPTSGEVGSYVFDFFSSGPRGSLVTLLKELENGQLIQLDLFQTSLRLGEGGATLEVVGRGKAFYIFDDH</sequence>
<evidence type="ECO:0000313" key="2">
    <source>
        <dbReference type="EMBL" id="OGC44381.1"/>
    </source>
</evidence>
<keyword evidence="1" id="KW-0812">Transmembrane</keyword>
<name>A0A1F4UHG4_UNCKA</name>
<comment type="caution">
    <text evidence="2">The sequence shown here is derived from an EMBL/GenBank/DDBJ whole genome shotgun (WGS) entry which is preliminary data.</text>
</comment>
<proteinExistence type="predicted"/>
<dbReference type="Proteomes" id="UP000176583">
    <property type="component" value="Unassembled WGS sequence"/>
</dbReference>